<gene>
    <name evidence="2" type="ORF">H6P81_019750</name>
</gene>
<sequence>MEHTDENNNIENVQLQIRTMELTEENKNIENVLDDVPSEPAGFGKGSRHSQNFQEHCRTHTQSAFPEFPRTKCFPNFFTRIPAKVQRIAAQENGRKKGKEEREEEGEKNGRE</sequence>
<proteinExistence type="predicted"/>
<dbReference type="EMBL" id="JAINDJ010000008">
    <property type="protein sequence ID" value="KAG9439585.1"/>
    <property type="molecule type" value="Genomic_DNA"/>
</dbReference>
<protein>
    <submittedName>
        <fullName evidence="2">Uncharacterized protein</fullName>
    </submittedName>
</protein>
<name>A0AAV7DUE7_ARIFI</name>
<keyword evidence="3" id="KW-1185">Reference proteome</keyword>
<reference evidence="2 3" key="1">
    <citation type="submission" date="2021-07" db="EMBL/GenBank/DDBJ databases">
        <title>The Aristolochia fimbriata genome: insights into angiosperm evolution, floral development and chemical biosynthesis.</title>
        <authorList>
            <person name="Jiao Y."/>
        </authorList>
    </citation>
    <scope>NUCLEOTIDE SEQUENCE [LARGE SCALE GENOMIC DNA]</scope>
    <source>
        <strain evidence="2">IBCAS-2021</strain>
        <tissue evidence="2">Leaf</tissue>
    </source>
</reference>
<evidence type="ECO:0000256" key="1">
    <source>
        <dbReference type="SAM" id="MobiDB-lite"/>
    </source>
</evidence>
<dbReference type="Proteomes" id="UP000825729">
    <property type="component" value="Unassembled WGS sequence"/>
</dbReference>
<feature type="region of interest" description="Disordered" evidence="1">
    <location>
        <begin position="88"/>
        <end position="112"/>
    </location>
</feature>
<dbReference type="AlphaFoldDB" id="A0AAV7DUE7"/>
<feature type="region of interest" description="Disordered" evidence="1">
    <location>
        <begin position="34"/>
        <end position="56"/>
    </location>
</feature>
<evidence type="ECO:0000313" key="2">
    <source>
        <dbReference type="EMBL" id="KAG9439585.1"/>
    </source>
</evidence>
<feature type="compositionally biased region" description="Basic and acidic residues" evidence="1">
    <location>
        <begin position="93"/>
        <end position="112"/>
    </location>
</feature>
<accession>A0AAV7DUE7</accession>
<comment type="caution">
    <text evidence="2">The sequence shown here is derived from an EMBL/GenBank/DDBJ whole genome shotgun (WGS) entry which is preliminary data.</text>
</comment>
<organism evidence="2 3">
    <name type="scientific">Aristolochia fimbriata</name>
    <name type="common">White veined hardy Dutchman's pipe vine</name>
    <dbReference type="NCBI Taxonomy" id="158543"/>
    <lineage>
        <taxon>Eukaryota</taxon>
        <taxon>Viridiplantae</taxon>
        <taxon>Streptophyta</taxon>
        <taxon>Embryophyta</taxon>
        <taxon>Tracheophyta</taxon>
        <taxon>Spermatophyta</taxon>
        <taxon>Magnoliopsida</taxon>
        <taxon>Magnoliidae</taxon>
        <taxon>Piperales</taxon>
        <taxon>Aristolochiaceae</taxon>
        <taxon>Aristolochia</taxon>
    </lineage>
</organism>
<evidence type="ECO:0000313" key="3">
    <source>
        <dbReference type="Proteomes" id="UP000825729"/>
    </source>
</evidence>